<organism evidence="1 2">
    <name type="scientific">Rotaria magnacalcarata</name>
    <dbReference type="NCBI Taxonomy" id="392030"/>
    <lineage>
        <taxon>Eukaryota</taxon>
        <taxon>Metazoa</taxon>
        <taxon>Spiralia</taxon>
        <taxon>Gnathifera</taxon>
        <taxon>Rotifera</taxon>
        <taxon>Eurotatoria</taxon>
        <taxon>Bdelloidea</taxon>
        <taxon>Philodinida</taxon>
        <taxon>Philodinidae</taxon>
        <taxon>Rotaria</taxon>
    </lineage>
</organism>
<gene>
    <name evidence="1" type="ORF">BYL167_LOCUS58769</name>
</gene>
<comment type="caution">
    <text evidence="1">The sequence shown here is derived from an EMBL/GenBank/DDBJ whole genome shotgun (WGS) entry which is preliminary data.</text>
</comment>
<dbReference type="EMBL" id="CAJOBH010227361">
    <property type="protein sequence ID" value="CAF5056715.1"/>
    <property type="molecule type" value="Genomic_DNA"/>
</dbReference>
<reference evidence="1" key="1">
    <citation type="submission" date="2021-02" db="EMBL/GenBank/DDBJ databases">
        <authorList>
            <person name="Nowell W R."/>
        </authorList>
    </citation>
    <scope>NUCLEOTIDE SEQUENCE</scope>
</reference>
<name>A0A8S3E7W2_9BILA</name>
<evidence type="ECO:0000313" key="1">
    <source>
        <dbReference type="EMBL" id="CAF5056715.1"/>
    </source>
</evidence>
<evidence type="ECO:0000313" key="2">
    <source>
        <dbReference type="Proteomes" id="UP000681967"/>
    </source>
</evidence>
<dbReference type="Proteomes" id="UP000681967">
    <property type="component" value="Unassembled WGS sequence"/>
</dbReference>
<protein>
    <submittedName>
        <fullName evidence="1">Uncharacterized protein</fullName>
    </submittedName>
</protein>
<feature type="non-terminal residue" evidence="1">
    <location>
        <position position="1"/>
    </location>
</feature>
<dbReference type="AlphaFoldDB" id="A0A8S3E7W2"/>
<sequence length="71" mass="8164">MFRQRLLSTDVLPYDVSSESSNTSPISANHVQNIFNRKHHIATQTTDHSSPVEQQQQQWLPISLNENASRF</sequence>
<proteinExistence type="predicted"/>
<accession>A0A8S3E7W2</accession>